<dbReference type="InterPro" id="IPR002523">
    <property type="entry name" value="MgTranspt_CorA/ZnTranspt_ZntB"/>
</dbReference>
<dbReference type="InterPro" id="IPR056884">
    <property type="entry name" value="NPHP3-like_N"/>
</dbReference>
<evidence type="ECO:0000256" key="2">
    <source>
        <dbReference type="ARBA" id="ARBA00022692"/>
    </source>
</evidence>
<dbReference type="Gene3D" id="1.20.58.340">
    <property type="entry name" value="Magnesium transport protein CorA, transmembrane region"/>
    <property type="match status" value="1"/>
</dbReference>
<evidence type="ECO:0000256" key="7">
    <source>
        <dbReference type="SAM" id="Phobius"/>
    </source>
</evidence>
<dbReference type="Pfam" id="PF01544">
    <property type="entry name" value="CorA"/>
    <property type="match status" value="1"/>
</dbReference>
<dbReference type="InterPro" id="IPR036770">
    <property type="entry name" value="Ankyrin_rpt-contain_sf"/>
</dbReference>
<dbReference type="AlphaFoldDB" id="A0A9P9X7T7"/>
<dbReference type="GO" id="GO:0046873">
    <property type="term" value="F:metal ion transmembrane transporter activity"/>
    <property type="evidence" value="ECO:0007669"/>
    <property type="project" value="InterPro"/>
</dbReference>
<dbReference type="Proteomes" id="UP001056436">
    <property type="component" value="Unassembled WGS sequence"/>
</dbReference>
<evidence type="ECO:0000259" key="8">
    <source>
        <dbReference type="Pfam" id="PF24883"/>
    </source>
</evidence>
<feature type="repeat" description="ANK" evidence="6">
    <location>
        <begin position="560"/>
        <end position="592"/>
    </location>
</feature>
<dbReference type="Pfam" id="PF24883">
    <property type="entry name" value="NPHP3_N"/>
    <property type="match status" value="1"/>
</dbReference>
<comment type="subcellular location">
    <subcellularLocation>
        <location evidence="1">Membrane</location>
        <topology evidence="1">Multi-pass membrane protein</topology>
    </subcellularLocation>
</comment>
<sequence>MTFQTWDAFQKTLLSGNDMAGMFDQNLRLRHPGTCNWFLQGETYCQWKNEKNKTLFCTGPPGVGKSVLAAAVIEELRGSERLVLFLFCENDIQRVDQLIRHLIQQVLAQIDYSNDMALLARLSSTIDMKALEMLLCYSRTKSGTDESKVSLVLDGLDRLDLEISQNLLSKLSGLRDKIALNIFATSTLTASVTTADTSLTFLASDTDLTQFVTARVQPPGSLSNLEHAEFYRNIVKEAKGIFGIADGVVELLSPMRTKYDFQQFLKGWTRDPGYLDRIFGRLIEPRQKRLQAGLAPHAIDWLTFSARELTIPELQHALIADNSEHFSGPPEPAEIISALCGFVLVDGEPGQQSICFYHSALKQYFLHERRNRALKIHDTIVSYCLTQLTRVYSSDGFCHSDEEYEKRLERNPFFLYAACHWSHHTEECTEPIAAARSFLDSYFKVTMSSQAIFIRDAPFREPGYSQKVPRDVTGLHLAAYFGIQGAAEKMLSEGTAPLSSVDTEGRTPLWWAAFFKQYKIVRLFCRSDTTTLSRLVMAKDKKLVQVLVKGKYAVNIEDASKDTPLHQAVRHGLVEITGDLLSAGADVNVENMGGETPLSIALNNREPKIVRLLVEKGAYTDFVDTLKFRKALAWHNEVILEISRENKNTVLQLQPRETNPFAASADKRRVSLQQEILCMNPLPPWLESVIGNHDIGEFDLQISPPSLDDHIEENHRVYYVTAFMWNSANNSEYPSNGNLVLCWDVYRDEQTEKWHTKAHFTNMPHIWLPDNGAVFLKHFLGHVKATWLAYCEANLVDLKLRKRIIESKGTNPALLNLLMTNGQRWLSHRHELSKVILKIQKFATYYCLQHNETRELKGLTEAIYQLSITVGEKLGELDKNSRDLIQLECNLVSIKEARDSVSSSRSMKRLSWITFTFLPLTFVGTLFGMNVDILDGKKPAWWTYVPFAAVTSLLTSVVWLLFKFTEVSRIMISTSV</sequence>
<feature type="repeat" description="ANK" evidence="6">
    <location>
        <begin position="593"/>
        <end position="625"/>
    </location>
</feature>
<dbReference type="Gene3D" id="3.40.50.300">
    <property type="entry name" value="P-loop containing nucleotide triphosphate hydrolases"/>
    <property type="match status" value="1"/>
</dbReference>
<dbReference type="PANTHER" id="PTHR10039">
    <property type="entry name" value="AMELOGENIN"/>
    <property type="match status" value="1"/>
</dbReference>
<accession>A0A9P9X7T7</accession>
<gene>
    <name evidence="9" type="ORF">CABS02_10925</name>
</gene>
<dbReference type="Pfam" id="PF12796">
    <property type="entry name" value="Ank_2"/>
    <property type="match status" value="1"/>
</dbReference>
<dbReference type="EMBL" id="SDAQ01000088">
    <property type="protein sequence ID" value="KAI3540900.1"/>
    <property type="molecule type" value="Genomic_DNA"/>
</dbReference>
<evidence type="ECO:0000313" key="9">
    <source>
        <dbReference type="EMBL" id="KAI3540900.1"/>
    </source>
</evidence>
<keyword evidence="10" id="KW-1185">Reference proteome</keyword>
<dbReference type="InterPro" id="IPR002110">
    <property type="entry name" value="Ankyrin_rpt"/>
</dbReference>
<dbReference type="PANTHER" id="PTHR10039:SF15">
    <property type="entry name" value="NACHT DOMAIN-CONTAINING PROTEIN"/>
    <property type="match status" value="1"/>
</dbReference>
<dbReference type="SUPFAM" id="SSF52540">
    <property type="entry name" value="P-loop containing nucleoside triphosphate hydrolases"/>
    <property type="match status" value="1"/>
</dbReference>
<dbReference type="PROSITE" id="PS50088">
    <property type="entry name" value="ANK_REPEAT"/>
    <property type="match status" value="2"/>
</dbReference>
<evidence type="ECO:0000256" key="6">
    <source>
        <dbReference type="PROSITE-ProRule" id="PRU00023"/>
    </source>
</evidence>
<evidence type="ECO:0000256" key="5">
    <source>
        <dbReference type="ARBA" id="ARBA00023136"/>
    </source>
</evidence>
<organism evidence="9 10">
    <name type="scientific">Colletotrichum abscissum</name>
    <dbReference type="NCBI Taxonomy" id="1671311"/>
    <lineage>
        <taxon>Eukaryota</taxon>
        <taxon>Fungi</taxon>
        <taxon>Dikarya</taxon>
        <taxon>Ascomycota</taxon>
        <taxon>Pezizomycotina</taxon>
        <taxon>Sordariomycetes</taxon>
        <taxon>Hypocreomycetidae</taxon>
        <taxon>Glomerellales</taxon>
        <taxon>Glomerellaceae</taxon>
        <taxon>Colletotrichum</taxon>
        <taxon>Colletotrichum acutatum species complex</taxon>
    </lineage>
</organism>
<keyword evidence="3" id="KW-0677">Repeat</keyword>
<comment type="caution">
    <text evidence="9">The sequence shown here is derived from an EMBL/GenBank/DDBJ whole genome shotgun (WGS) entry which is preliminary data.</text>
</comment>
<keyword evidence="6" id="KW-0040">ANK repeat</keyword>
<evidence type="ECO:0000256" key="3">
    <source>
        <dbReference type="ARBA" id="ARBA00022737"/>
    </source>
</evidence>
<evidence type="ECO:0000256" key="1">
    <source>
        <dbReference type="ARBA" id="ARBA00004141"/>
    </source>
</evidence>
<dbReference type="SUPFAM" id="SSF144083">
    <property type="entry name" value="Magnesium transport protein CorA, transmembrane region"/>
    <property type="match status" value="1"/>
</dbReference>
<name>A0A9P9X7T7_9PEZI</name>
<keyword evidence="2 7" id="KW-0812">Transmembrane</keyword>
<keyword evidence="5 7" id="KW-0472">Membrane</keyword>
<keyword evidence="4 7" id="KW-1133">Transmembrane helix</keyword>
<evidence type="ECO:0000313" key="10">
    <source>
        <dbReference type="Proteomes" id="UP001056436"/>
    </source>
</evidence>
<dbReference type="GO" id="GO:0016020">
    <property type="term" value="C:membrane"/>
    <property type="evidence" value="ECO:0007669"/>
    <property type="project" value="UniProtKB-SubCell"/>
</dbReference>
<dbReference type="SUPFAM" id="SSF48403">
    <property type="entry name" value="Ankyrin repeat"/>
    <property type="match status" value="1"/>
</dbReference>
<proteinExistence type="predicted"/>
<dbReference type="InterPro" id="IPR045863">
    <property type="entry name" value="CorA_TM1_TM2"/>
</dbReference>
<dbReference type="InterPro" id="IPR027417">
    <property type="entry name" value="P-loop_NTPase"/>
</dbReference>
<evidence type="ECO:0000256" key="4">
    <source>
        <dbReference type="ARBA" id="ARBA00022989"/>
    </source>
</evidence>
<feature type="transmembrane region" description="Helical" evidence="7">
    <location>
        <begin position="910"/>
        <end position="929"/>
    </location>
</feature>
<protein>
    <recommendedName>
        <fullName evidence="8">Nephrocystin 3-like N-terminal domain-containing protein</fullName>
    </recommendedName>
</protein>
<feature type="transmembrane region" description="Helical" evidence="7">
    <location>
        <begin position="941"/>
        <end position="962"/>
    </location>
</feature>
<feature type="domain" description="Nephrocystin 3-like N-terminal" evidence="8">
    <location>
        <begin position="33"/>
        <end position="186"/>
    </location>
</feature>
<dbReference type="OrthoDB" id="5428055at2759"/>
<dbReference type="PROSITE" id="PS50297">
    <property type="entry name" value="ANK_REP_REGION"/>
    <property type="match status" value="2"/>
</dbReference>
<dbReference type="Gene3D" id="1.25.40.20">
    <property type="entry name" value="Ankyrin repeat-containing domain"/>
    <property type="match status" value="1"/>
</dbReference>
<dbReference type="SMART" id="SM00248">
    <property type="entry name" value="ANK"/>
    <property type="match status" value="3"/>
</dbReference>
<reference evidence="9" key="1">
    <citation type="submission" date="2019-01" db="EMBL/GenBank/DDBJ databases">
        <title>Colletotrichum abscissum LGMF1257.</title>
        <authorList>
            <person name="Baroncelli R."/>
        </authorList>
    </citation>
    <scope>NUCLEOTIDE SEQUENCE</scope>
    <source>
        <strain evidence="9">Ca142</strain>
    </source>
</reference>